<sequence length="311" mass="34886">MISVVIPLFNKAPHIVRAVESVLEQSSPADEIIVVDDGSTDGGGELLLPYVAKHGVRLIRQENAGVSVARNHGVNLAASDYVAFLDADDFWLPNHIATLRRLIDNYPEASLFSTALIIERDGRQWRSKSTYSDGWEGVVQDFFTEYLRRFALVSSTTSCVRKKDFCSIGGFPVGVKYGEDFICWMKMALFYRVAHAEVVTAVYCLDAVNRTDQLQETDVLAPLQFIAKLLQSNELDNAQRVGLAQLFDHISFSTGARFRINSNLNGVNAIRNLSWEMGHYRVSLLMSALRFTPSLLLQAAKRFRYRQVSVV</sequence>
<dbReference type="CDD" id="cd00761">
    <property type="entry name" value="Glyco_tranf_GTA_type"/>
    <property type="match status" value="1"/>
</dbReference>
<dbReference type="EnsemblBacteria" id="BAC09870">
    <property type="protein sequence ID" value="BAC09870"/>
    <property type="gene ID" value="BAC09870"/>
</dbReference>
<dbReference type="KEGG" id="tel:tlr2318"/>
<dbReference type="STRING" id="197221.gene:10748937"/>
<keyword evidence="3" id="KW-1185">Reference proteome</keyword>
<dbReference type="SUPFAM" id="SSF53448">
    <property type="entry name" value="Nucleotide-diphospho-sugar transferases"/>
    <property type="match status" value="1"/>
</dbReference>
<dbReference type="GO" id="GO:0016758">
    <property type="term" value="F:hexosyltransferase activity"/>
    <property type="evidence" value="ECO:0007669"/>
    <property type="project" value="UniProtKB-ARBA"/>
</dbReference>
<dbReference type="Proteomes" id="UP000000440">
    <property type="component" value="Chromosome"/>
</dbReference>
<dbReference type="InterPro" id="IPR029044">
    <property type="entry name" value="Nucleotide-diphossugar_trans"/>
</dbReference>
<feature type="domain" description="Glycosyltransferase 2-like" evidence="1">
    <location>
        <begin position="3"/>
        <end position="136"/>
    </location>
</feature>
<reference evidence="2 3" key="1">
    <citation type="journal article" date="2002" name="DNA Res.">
        <title>Complete genome structure of the thermophilic cyanobacterium Thermosynechococcus elongatus BP-1.</title>
        <authorList>
            <person name="Nakamura Y."/>
            <person name="Kaneko T."/>
            <person name="Sato S."/>
            <person name="Ikeuchi M."/>
            <person name="Katoh H."/>
            <person name="Sasamoto S."/>
            <person name="Watanabe A."/>
            <person name="Iriguchi M."/>
            <person name="Kawashima K."/>
            <person name="Kimura T."/>
            <person name="Kishida Y."/>
            <person name="Kiyokawa C."/>
            <person name="Kohara M."/>
            <person name="Matsumoto M."/>
            <person name="Matsuno A."/>
            <person name="Nakazaki N."/>
            <person name="Shimpo S."/>
            <person name="Sugimoto M."/>
            <person name="Takeuchi C."/>
            <person name="Yamada M."/>
            <person name="Tabata S."/>
        </authorList>
    </citation>
    <scope>NUCLEOTIDE SEQUENCE [LARGE SCALE GENOMIC DNA]</scope>
    <source>
        <strain evidence="3">IAM M-273 / NIES-2133 / BP-1</strain>
    </source>
</reference>
<dbReference type="InterPro" id="IPR001173">
    <property type="entry name" value="Glyco_trans_2-like"/>
</dbReference>
<gene>
    <name evidence="2" type="ordered locus">tlr2318</name>
</gene>
<dbReference type="AlphaFoldDB" id="Q8DGJ9"/>
<dbReference type="RefSeq" id="WP_011058151.1">
    <property type="nucleotide sequence ID" value="NC_004113.1"/>
</dbReference>
<dbReference type="eggNOG" id="COG1216">
    <property type="taxonomic scope" value="Bacteria"/>
</dbReference>
<organism evidence="2 3">
    <name type="scientific">Thermosynechococcus vestitus (strain NIES-2133 / IAM M-273 / BP-1)</name>
    <dbReference type="NCBI Taxonomy" id="197221"/>
    <lineage>
        <taxon>Bacteria</taxon>
        <taxon>Bacillati</taxon>
        <taxon>Cyanobacteriota</taxon>
        <taxon>Cyanophyceae</taxon>
        <taxon>Acaryochloridales</taxon>
        <taxon>Thermosynechococcaceae</taxon>
        <taxon>Thermosynechococcus</taxon>
    </lineage>
</organism>
<name>Q8DGJ9_THEVB</name>
<dbReference type="Pfam" id="PF00535">
    <property type="entry name" value="Glycos_transf_2"/>
    <property type="match status" value="1"/>
</dbReference>
<evidence type="ECO:0000259" key="1">
    <source>
        <dbReference type="Pfam" id="PF00535"/>
    </source>
</evidence>
<dbReference type="EMBL" id="BA000039">
    <property type="protein sequence ID" value="BAC09870.1"/>
    <property type="molecule type" value="Genomic_DNA"/>
</dbReference>
<dbReference type="Gene3D" id="3.90.550.10">
    <property type="entry name" value="Spore Coat Polysaccharide Biosynthesis Protein SpsA, Chain A"/>
    <property type="match status" value="1"/>
</dbReference>
<dbReference type="CAZy" id="GT2">
    <property type="family name" value="Glycosyltransferase Family 2"/>
</dbReference>
<accession>Q8DGJ9</accession>
<dbReference type="PANTHER" id="PTHR22916:SF3">
    <property type="entry name" value="UDP-GLCNAC:BETAGAL BETA-1,3-N-ACETYLGLUCOSAMINYLTRANSFERASE-LIKE PROTEIN 1"/>
    <property type="match status" value="1"/>
</dbReference>
<evidence type="ECO:0000313" key="2">
    <source>
        <dbReference type="EMBL" id="BAC09870.1"/>
    </source>
</evidence>
<protein>
    <submittedName>
        <fullName evidence="2">Tlr2318 protein</fullName>
    </submittedName>
</protein>
<dbReference type="PANTHER" id="PTHR22916">
    <property type="entry name" value="GLYCOSYLTRANSFERASE"/>
    <property type="match status" value="1"/>
</dbReference>
<evidence type="ECO:0000313" key="3">
    <source>
        <dbReference type="Proteomes" id="UP000000440"/>
    </source>
</evidence>
<proteinExistence type="predicted"/>